<accession>A0A8C4RPV3</accession>
<organism evidence="1 2">
    <name type="scientific">Erpetoichthys calabaricus</name>
    <name type="common">Rope fish</name>
    <name type="synonym">Calamoichthys calabaricus</name>
    <dbReference type="NCBI Taxonomy" id="27687"/>
    <lineage>
        <taxon>Eukaryota</taxon>
        <taxon>Metazoa</taxon>
        <taxon>Chordata</taxon>
        <taxon>Craniata</taxon>
        <taxon>Vertebrata</taxon>
        <taxon>Euteleostomi</taxon>
        <taxon>Actinopterygii</taxon>
        <taxon>Polypteriformes</taxon>
        <taxon>Polypteridae</taxon>
        <taxon>Erpetoichthys</taxon>
    </lineage>
</organism>
<protein>
    <submittedName>
        <fullName evidence="1">Si:dkey-15h8.17</fullName>
    </submittedName>
</protein>
<proteinExistence type="predicted"/>
<name>A0A8C4RPV3_ERPCA</name>
<evidence type="ECO:0000313" key="2">
    <source>
        <dbReference type="Proteomes" id="UP000694620"/>
    </source>
</evidence>
<gene>
    <name evidence="1" type="primary">LOC114651915</name>
</gene>
<dbReference type="GeneTree" id="ENSGT00940000163828"/>
<reference evidence="1" key="3">
    <citation type="submission" date="2025-09" db="UniProtKB">
        <authorList>
            <consortium name="Ensembl"/>
        </authorList>
    </citation>
    <scope>IDENTIFICATION</scope>
</reference>
<reference evidence="1" key="1">
    <citation type="submission" date="2021-06" db="EMBL/GenBank/DDBJ databases">
        <authorList>
            <consortium name="Wellcome Sanger Institute Data Sharing"/>
        </authorList>
    </citation>
    <scope>NUCLEOTIDE SEQUENCE [LARGE SCALE GENOMIC DNA]</scope>
</reference>
<dbReference type="PANTHER" id="PTHR31025">
    <property type="entry name" value="SI:CH211-196P9.1-RELATED"/>
    <property type="match status" value="1"/>
</dbReference>
<reference evidence="1" key="2">
    <citation type="submission" date="2025-08" db="UniProtKB">
        <authorList>
            <consortium name="Ensembl"/>
        </authorList>
    </citation>
    <scope>IDENTIFICATION</scope>
</reference>
<keyword evidence="2" id="KW-1185">Reference proteome</keyword>
<evidence type="ECO:0000313" key="1">
    <source>
        <dbReference type="Ensembl" id="ENSECRP00000005823.1"/>
    </source>
</evidence>
<sequence>MIQKLPLKIPAHLLINEELNFLIQDIREVVLSILPSLSNESLTSLLERLEELGVESREDLAFVQEKDLEKYIRPIQCRKLPVSTPLIQSSNYPSTSNSSVSSFPHPGRPWYAEFQVNWNRMPAAIQKAVANQTRPSPGDRKDMVKAVVDQMLEHDLNPTRAMCHSVVRRIVREYPKSFADVGKKGDMVGEGCHSLLQQIKTRVEYKNRKNTLARQRRERRSHTNAAGEARGPVDQYGCVTWCPVELPAGETEASLDDMKMQLLKIFSELGMSGAEKAEPLMEKTYILQRRYLNGVPAPHIAQVQKEWPFLFSQRCLFSHFKLLTDISILSKLQEALDNKGSTIIKFCQELSHHSGIKDVLSKFEPEVSVKAACVLLLLMAYFKEPKDAILLQDNDATKHSPLDYTSYYNLNLQYPDDASSTLEFIQRCFLGINPESGSKSKKKHGHINQQVCTLLRKLIDFEWMSM</sequence>
<dbReference type="PANTHER" id="PTHR31025:SF30">
    <property type="entry name" value="SI:DKEY-15H8.17"/>
    <property type="match status" value="1"/>
</dbReference>
<dbReference type="AlphaFoldDB" id="A0A8C4RPV3"/>
<dbReference type="Ensembl" id="ENSECRT00000005921.1">
    <property type="protein sequence ID" value="ENSECRP00000005823.1"/>
    <property type="gene ID" value="ENSECRG00000003896.1"/>
</dbReference>
<dbReference type="Proteomes" id="UP000694620">
    <property type="component" value="Chromosome 5"/>
</dbReference>